<sequence>MTESTAADQATTGFAETAWDRESTCWRVRVGGEPTRGQQGQALAFGSFNEAYDAAQRVNGRRTAPPPACPECNRLREQARAALPTGDQSRLADLRVLQARHYADAHPAPAHARA</sequence>
<organism evidence="1 2">
    <name type="scientific">Streptacidiphilus jeojiensis</name>
    <dbReference type="NCBI Taxonomy" id="3229225"/>
    <lineage>
        <taxon>Bacteria</taxon>
        <taxon>Bacillati</taxon>
        <taxon>Actinomycetota</taxon>
        <taxon>Actinomycetes</taxon>
        <taxon>Kitasatosporales</taxon>
        <taxon>Streptomycetaceae</taxon>
        <taxon>Streptacidiphilus</taxon>
    </lineage>
</organism>
<proteinExistence type="predicted"/>
<name>A0ABV6XFV5_9ACTN</name>
<reference evidence="1 2" key="1">
    <citation type="submission" date="2024-06" db="EMBL/GenBank/DDBJ databases">
        <authorList>
            <person name="Lee S.D."/>
        </authorList>
    </citation>
    <scope>NUCLEOTIDE SEQUENCE [LARGE SCALE GENOMIC DNA]</scope>
    <source>
        <strain evidence="1 2">N1-10</strain>
    </source>
</reference>
<comment type="caution">
    <text evidence="1">The sequence shown here is derived from an EMBL/GenBank/DDBJ whole genome shotgun (WGS) entry which is preliminary data.</text>
</comment>
<dbReference type="RefSeq" id="WP_380562247.1">
    <property type="nucleotide sequence ID" value="NZ_JBEUKS010000001.1"/>
</dbReference>
<protein>
    <submittedName>
        <fullName evidence="1">Uncharacterized protein</fullName>
    </submittedName>
</protein>
<dbReference type="Proteomes" id="UP001592581">
    <property type="component" value="Unassembled WGS sequence"/>
</dbReference>
<dbReference type="EMBL" id="JBEUKS010000001">
    <property type="protein sequence ID" value="MFC1437131.1"/>
    <property type="molecule type" value="Genomic_DNA"/>
</dbReference>
<evidence type="ECO:0000313" key="2">
    <source>
        <dbReference type="Proteomes" id="UP001592581"/>
    </source>
</evidence>
<accession>A0ABV6XFV5</accession>
<keyword evidence="2" id="KW-1185">Reference proteome</keyword>
<gene>
    <name evidence="1" type="ORF">ABUW04_02585</name>
</gene>
<evidence type="ECO:0000313" key="1">
    <source>
        <dbReference type="EMBL" id="MFC1437131.1"/>
    </source>
</evidence>